<accession>A0A923MF74</accession>
<name>A0A923MF74_9BURK</name>
<reference evidence="1" key="1">
    <citation type="submission" date="2020-08" db="EMBL/GenBank/DDBJ databases">
        <title>Ramlibacter sp. GTP1 16S ribosomal RNA gene genome sequencing and assembly.</title>
        <authorList>
            <person name="Kang M."/>
        </authorList>
    </citation>
    <scope>NUCLEOTIDE SEQUENCE</scope>
    <source>
        <strain evidence="1">GTP1</strain>
    </source>
</reference>
<dbReference type="EMBL" id="JACORU010000017">
    <property type="protein sequence ID" value="MBC5768339.1"/>
    <property type="molecule type" value="Genomic_DNA"/>
</dbReference>
<keyword evidence="2" id="KW-1185">Reference proteome</keyword>
<proteinExistence type="predicted"/>
<sequence>MTAMLAACEDPQTRDVKARLVGTWFAESQEHGGVARRALTLEAGGHLKESVRIIAPNGASDLESREGEWFFDGVNLKRKYTYVDGQPLTNAHFIYDTHELRSVTASELVAVSNVGRGELRLKREQGGVRP</sequence>
<organism evidence="1 2">
    <name type="scientific">Ramlibacter albus</name>
    <dbReference type="NCBI Taxonomy" id="2079448"/>
    <lineage>
        <taxon>Bacteria</taxon>
        <taxon>Pseudomonadati</taxon>
        <taxon>Pseudomonadota</taxon>
        <taxon>Betaproteobacteria</taxon>
        <taxon>Burkholderiales</taxon>
        <taxon>Comamonadaceae</taxon>
        <taxon>Ramlibacter</taxon>
    </lineage>
</organism>
<dbReference type="AlphaFoldDB" id="A0A923MF74"/>
<comment type="caution">
    <text evidence="1">The sequence shown here is derived from an EMBL/GenBank/DDBJ whole genome shotgun (WGS) entry which is preliminary data.</text>
</comment>
<evidence type="ECO:0000313" key="2">
    <source>
        <dbReference type="Proteomes" id="UP000596827"/>
    </source>
</evidence>
<dbReference type="Proteomes" id="UP000596827">
    <property type="component" value="Unassembled WGS sequence"/>
</dbReference>
<gene>
    <name evidence="1" type="ORF">H8R02_28020</name>
</gene>
<dbReference type="RefSeq" id="WP_187084999.1">
    <property type="nucleotide sequence ID" value="NZ_JACORU010000017.1"/>
</dbReference>
<evidence type="ECO:0008006" key="3">
    <source>
        <dbReference type="Google" id="ProtNLM"/>
    </source>
</evidence>
<protein>
    <recommendedName>
        <fullName evidence="3">Lipocalin-like domain-containing protein</fullName>
    </recommendedName>
</protein>
<evidence type="ECO:0000313" key="1">
    <source>
        <dbReference type="EMBL" id="MBC5768339.1"/>
    </source>
</evidence>